<comment type="caution">
    <text evidence="2">The sequence shown here is derived from an EMBL/GenBank/DDBJ whole genome shotgun (WGS) entry which is preliminary data.</text>
</comment>
<dbReference type="Proteomes" id="UP000216454">
    <property type="component" value="Unassembled WGS sequence"/>
</dbReference>
<protein>
    <submittedName>
        <fullName evidence="2">Uncharacterized protein</fullName>
    </submittedName>
</protein>
<accession>A0A261EPP8</accession>
<dbReference type="EMBL" id="MWWQ01000019">
    <property type="protein sequence ID" value="OZG48824.1"/>
    <property type="molecule type" value="Genomic_DNA"/>
</dbReference>
<keyword evidence="3" id="KW-1185">Reference proteome</keyword>
<name>A0A261EPP8_9BIFI</name>
<sequence>MIRTVLIVCGVLFFVSVLMCVWGLMRISSMVDRMEESQRERDAVSGSCDGDGVARNTCNE</sequence>
<evidence type="ECO:0000313" key="3">
    <source>
        <dbReference type="Proteomes" id="UP000216454"/>
    </source>
</evidence>
<gene>
    <name evidence="2" type="ORF">PSSU_1648</name>
</gene>
<dbReference type="AlphaFoldDB" id="A0A261EPP8"/>
<evidence type="ECO:0000313" key="2">
    <source>
        <dbReference type="EMBL" id="OZG48824.1"/>
    </source>
</evidence>
<evidence type="ECO:0000256" key="1">
    <source>
        <dbReference type="SAM" id="MobiDB-lite"/>
    </source>
</evidence>
<organism evidence="2 3">
    <name type="scientific">Pseudoscardovia suis</name>
    <dbReference type="NCBI Taxonomy" id="987063"/>
    <lineage>
        <taxon>Bacteria</taxon>
        <taxon>Bacillati</taxon>
        <taxon>Actinomycetota</taxon>
        <taxon>Actinomycetes</taxon>
        <taxon>Bifidobacteriales</taxon>
        <taxon>Bifidobacteriaceae</taxon>
        <taxon>Pseudoscardovia</taxon>
    </lineage>
</organism>
<feature type="region of interest" description="Disordered" evidence="1">
    <location>
        <begin position="39"/>
        <end position="60"/>
    </location>
</feature>
<reference evidence="2 3" key="1">
    <citation type="journal article" date="2017" name="BMC Genomics">
        <title>Comparative genomic and phylogenomic analyses of the Bifidobacteriaceae family.</title>
        <authorList>
            <person name="Lugli G.A."/>
            <person name="Milani C."/>
            <person name="Turroni F."/>
            <person name="Duranti S."/>
            <person name="Mancabelli L."/>
            <person name="Mangifesta M."/>
            <person name="Ferrario C."/>
            <person name="Modesto M."/>
            <person name="Mattarelli P."/>
            <person name="Jiri K."/>
            <person name="van Sinderen D."/>
            <person name="Ventura M."/>
        </authorList>
    </citation>
    <scope>NUCLEOTIDE SEQUENCE [LARGE SCALE GENOMIC DNA]</scope>
    <source>
        <strain evidence="2 3">DSM 24744</strain>
    </source>
</reference>
<proteinExistence type="predicted"/>